<reference evidence="2 3" key="1">
    <citation type="submission" date="2019-08" db="EMBL/GenBank/DDBJ databases">
        <title>Draft genome sequencing and comparative genomics of hatchery-associated Vibrios.</title>
        <authorList>
            <person name="Kehlet-Delgado H."/>
            <person name="Mueller R.S."/>
        </authorList>
    </citation>
    <scope>NUCLEOTIDE SEQUENCE [LARGE SCALE GENOMIC DNA]</scope>
    <source>
        <strain evidence="2 3">01-65-5-1</strain>
    </source>
</reference>
<keyword evidence="1" id="KW-0472">Membrane</keyword>
<dbReference type="InterPro" id="IPR020008">
    <property type="entry name" value="GlyGly_CTERM"/>
</dbReference>
<organism evidence="2 3">
    <name type="scientific">Vibrio tubiashii</name>
    <dbReference type="NCBI Taxonomy" id="29498"/>
    <lineage>
        <taxon>Bacteria</taxon>
        <taxon>Pseudomonadati</taxon>
        <taxon>Pseudomonadota</taxon>
        <taxon>Gammaproteobacteria</taxon>
        <taxon>Vibrionales</taxon>
        <taxon>Vibrionaceae</taxon>
        <taxon>Vibrio</taxon>
        <taxon>Vibrio oreintalis group</taxon>
    </lineage>
</organism>
<dbReference type="EMBL" id="VTXO01000007">
    <property type="protein sequence ID" value="NOI82262.1"/>
    <property type="molecule type" value="Genomic_DNA"/>
</dbReference>
<proteinExistence type="predicted"/>
<evidence type="ECO:0000256" key="1">
    <source>
        <dbReference type="SAM" id="Phobius"/>
    </source>
</evidence>
<keyword evidence="1" id="KW-1133">Transmembrane helix</keyword>
<comment type="caution">
    <text evidence="2">The sequence shown here is derived from an EMBL/GenBank/DDBJ whole genome shotgun (WGS) entry which is preliminary data.</text>
</comment>
<name>A0AAE5GSJ5_9VIBR</name>
<dbReference type="Proteomes" id="UP000572722">
    <property type="component" value="Unassembled WGS sequence"/>
</dbReference>
<evidence type="ECO:0000313" key="3">
    <source>
        <dbReference type="Proteomes" id="UP000572722"/>
    </source>
</evidence>
<feature type="transmembrane region" description="Helical" evidence="1">
    <location>
        <begin position="20"/>
        <end position="38"/>
    </location>
</feature>
<protein>
    <submittedName>
        <fullName evidence="2">GlyGly-CTERM sorting domain-containing protein</fullName>
    </submittedName>
</protein>
<accession>A0AAE5GSJ5</accession>
<gene>
    <name evidence="2" type="ORF">F0237_16460</name>
</gene>
<dbReference type="NCBIfam" id="TIGR03501">
    <property type="entry name" value="GlyGly_CTERM"/>
    <property type="match status" value="1"/>
</dbReference>
<dbReference type="AlphaFoldDB" id="A0AAE5GSJ5"/>
<evidence type="ECO:0000313" key="2">
    <source>
        <dbReference type="EMBL" id="NOI82262.1"/>
    </source>
</evidence>
<keyword evidence="1" id="KW-0812">Transmembrane</keyword>
<sequence>MPRNHFIRPDNDPAVLEPNKAGSFGFGAMMSLFGLALWRRRK</sequence>